<dbReference type="PANTHER" id="PTHR10281:SF115">
    <property type="entry name" value="BINDING PROTEIN, PUTATIVE (AFU_ORTHOLOGUE AFUA_4G06240)-RELATED"/>
    <property type="match status" value="1"/>
</dbReference>
<feature type="transmembrane region" description="Helical" evidence="3">
    <location>
        <begin position="6"/>
        <end position="24"/>
    </location>
</feature>
<keyword evidence="3" id="KW-0812">Transmembrane</keyword>
<comment type="similarity">
    <text evidence="1">Belongs to the cytochrome b5 family. MAPR subfamily.</text>
</comment>
<dbReference type="Proteomes" id="UP000308730">
    <property type="component" value="Unassembled WGS sequence"/>
</dbReference>
<feature type="domain" description="Cytochrome b5 heme-binding" evidence="4">
    <location>
        <begin position="70"/>
        <end position="185"/>
    </location>
</feature>
<dbReference type="GO" id="GO:0005783">
    <property type="term" value="C:endoplasmic reticulum"/>
    <property type="evidence" value="ECO:0007669"/>
    <property type="project" value="TreeGrafter"/>
</dbReference>
<dbReference type="InterPro" id="IPR036400">
    <property type="entry name" value="Cyt_B5-like_heme/steroid_sf"/>
</dbReference>
<organism evidence="5 6">
    <name type="scientific">Antrodiella citrinella</name>
    <dbReference type="NCBI Taxonomy" id="2447956"/>
    <lineage>
        <taxon>Eukaryota</taxon>
        <taxon>Fungi</taxon>
        <taxon>Dikarya</taxon>
        <taxon>Basidiomycota</taxon>
        <taxon>Agaricomycotina</taxon>
        <taxon>Agaricomycetes</taxon>
        <taxon>Polyporales</taxon>
        <taxon>Steccherinaceae</taxon>
        <taxon>Antrodiella</taxon>
    </lineage>
</organism>
<dbReference type="InterPro" id="IPR050577">
    <property type="entry name" value="MAPR/NEUFC/NENF-like"/>
</dbReference>
<keyword evidence="6" id="KW-1185">Reference proteome</keyword>
<reference evidence="5 6" key="1">
    <citation type="submission" date="2019-02" db="EMBL/GenBank/DDBJ databases">
        <title>Genome sequencing of the rare red list fungi Antrodiella citrinella (Flaviporus citrinellus).</title>
        <authorList>
            <person name="Buettner E."/>
            <person name="Kellner H."/>
        </authorList>
    </citation>
    <scope>NUCLEOTIDE SEQUENCE [LARGE SCALE GENOMIC DNA]</scope>
    <source>
        <strain evidence="5 6">DSM 108506</strain>
    </source>
</reference>
<dbReference type="SMART" id="SM01117">
    <property type="entry name" value="Cyt-b5"/>
    <property type="match status" value="1"/>
</dbReference>
<keyword evidence="3" id="KW-1133">Transmembrane helix</keyword>
<dbReference type="OrthoDB" id="899at2759"/>
<dbReference type="InterPro" id="IPR001199">
    <property type="entry name" value="Cyt_B5-like_heme/steroid-bd"/>
</dbReference>
<evidence type="ECO:0000256" key="1">
    <source>
        <dbReference type="ARBA" id="ARBA00038357"/>
    </source>
</evidence>
<keyword evidence="3" id="KW-0472">Membrane</keyword>
<protein>
    <recommendedName>
        <fullName evidence="4">Cytochrome b5 heme-binding domain-containing protein</fullName>
    </recommendedName>
</protein>
<accession>A0A4S4MJ47</accession>
<name>A0A4S4MJ47_9APHY</name>
<feature type="region of interest" description="Disordered" evidence="2">
    <location>
        <begin position="32"/>
        <end position="65"/>
    </location>
</feature>
<dbReference type="PANTHER" id="PTHR10281">
    <property type="entry name" value="MEMBRANE-ASSOCIATED PROGESTERONE RECEPTOR COMPONENT-RELATED"/>
    <property type="match status" value="1"/>
</dbReference>
<dbReference type="SUPFAM" id="SSF55856">
    <property type="entry name" value="Cytochrome b5-like heme/steroid binding domain"/>
    <property type="match status" value="1"/>
</dbReference>
<dbReference type="EMBL" id="SGPM01000379">
    <property type="protein sequence ID" value="THH23210.1"/>
    <property type="molecule type" value="Genomic_DNA"/>
</dbReference>
<evidence type="ECO:0000256" key="2">
    <source>
        <dbReference type="SAM" id="MobiDB-lite"/>
    </source>
</evidence>
<gene>
    <name evidence="5" type="ORF">EUX98_g7973</name>
</gene>
<evidence type="ECO:0000313" key="5">
    <source>
        <dbReference type="EMBL" id="THH23210.1"/>
    </source>
</evidence>
<proteinExistence type="inferred from homology"/>
<dbReference type="GO" id="GO:0016020">
    <property type="term" value="C:membrane"/>
    <property type="evidence" value="ECO:0007669"/>
    <property type="project" value="TreeGrafter"/>
</dbReference>
<evidence type="ECO:0000313" key="6">
    <source>
        <dbReference type="Proteomes" id="UP000308730"/>
    </source>
</evidence>
<evidence type="ECO:0000259" key="4">
    <source>
        <dbReference type="SMART" id="SM01117"/>
    </source>
</evidence>
<dbReference type="AlphaFoldDB" id="A0A4S4MJ47"/>
<sequence>MSESLSFPVVVSLLALLPAVLYLYTRIFRTSSPSPTTQVTEDKGTEEEEKPKTIMQPARTDLAPPKDDPFTQAELSAFDGADASKPIYVAIKGPSGPLPPRACACTHTQPLGTIFDVSHKKDTYGKGGSYNLFAGKDASKALGKSSLKEEDASPDYTSLDASERKVLDDWYAFFAKRYNVVGRVIDLPPAVANL</sequence>
<comment type="caution">
    <text evidence="5">The sequence shown here is derived from an EMBL/GenBank/DDBJ whole genome shotgun (WGS) entry which is preliminary data.</text>
</comment>
<dbReference type="Gene3D" id="3.10.120.10">
    <property type="entry name" value="Cytochrome b5-like heme/steroid binding domain"/>
    <property type="match status" value="1"/>
</dbReference>
<evidence type="ECO:0000256" key="3">
    <source>
        <dbReference type="SAM" id="Phobius"/>
    </source>
</evidence>